<organism evidence="1 2">
    <name type="scientific">Marisediminitalea aggregata</name>
    <dbReference type="NCBI Taxonomy" id="634436"/>
    <lineage>
        <taxon>Bacteria</taxon>
        <taxon>Pseudomonadati</taxon>
        <taxon>Pseudomonadota</taxon>
        <taxon>Gammaproteobacteria</taxon>
        <taxon>Alteromonadales</taxon>
        <taxon>Alteromonadaceae</taxon>
        <taxon>Marisediminitalea</taxon>
    </lineage>
</organism>
<accession>A0A1M5Q444</accession>
<keyword evidence="2" id="KW-1185">Reference proteome</keyword>
<dbReference type="Proteomes" id="UP000184520">
    <property type="component" value="Unassembled WGS sequence"/>
</dbReference>
<dbReference type="AlphaFoldDB" id="A0A1M5Q444"/>
<gene>
    <name evidence="1" type="ORF">SAMN05216361_3726</name>
</gene>
<reference evidence="2" key="1">
    <citation type="submission" date="2016-11" db="EMBL/GenBank/DDBJ databases">
        <authorList>
            <person name="Varghese N."/>
            <person name="Submissions S."/>
        </authorList>
    </citation>
    <scope>NUCLEOTIDE SEQUENCE [LARGE SCALE GENOMIC DNA]</scope>
    <source>
        <strain evidence="2">CGMCC 1.8995</strain>
    </source>
</reference>
<dbReference type="OrthoDB" id="6322038at2"/>
<name>A0A1M5Q444_9ALTE</name>
<sequence>MNTGLKTIDELILRHGIKTAESQDTFQQVMNWSGNDPRAAHYKLPFCFYQLITNLPATQNVILHHFYLPHRKARLASFLINSQGKIIEQVFYQRDAKYVKASKKLQAMVQRAYLTTTSVAA</sequence>
<evidence type="ECO:0000313" key="2">
    <source>
        <dbReference type="Proteomes" id="UP000184520"/>
    </source>
</evidence>
<protein>
    <submittedName>
        <fullName evidence="1">Uncharacterized protein</fullName>
    </submittedName>
</protein>
<proteinExistence type="predicted"/>
<dbReference type="STRING" id="634436.SAMN05216361_3726"/>
<dbReference type="RefSeq" id="WP_073324671.1">
    <property type="nucleotide sequence ID" value="NZ_FQWD01000006.1"/>
</dbReference>
<evidence type="ECO:0000313" key="1">
    <source>
        <dbReference type="EMBL" id="SHH08666.1"/>
    </source>
</evidence>
<dbReference type="EMBL" id="FQWD01000006">
    <property type="protein sequence ID" value="SHH08666.1"/>
    <property type="molecule type" value="Genomic_DNA"/>
</dbReference>